<dbReference type="PROSITE" id="PS01124">
    <property type="entry name" value="HTH_ARAC_FAMILY_2"/>
    <property type="match status" value="1"/>
</dbReference>
<dbReference type="Gene3D" id="1.10.10.60">
    <property type="entry name" value="Homeodomain-like"/>
    <property type="match status" value="2"/>
</dbReference>
<dbReference type="GO" id="GO:0003700">
    <property type="term" value="F:DNA-binding transcription factor activity"/>
    <property type="evidence" value="ECO:0007669"/>
    <property type="project" value="InterPro"/>
</dbReference>
<evidence type="ECO:0000256" key="1">
    <source>
        <dbReference type="ARBA" id="ARBA00023015"/>
    </source>
</evidence>
<dbReference type="EMBL" id="VUMU01000002">
    <property type="protein sequence ID" value="MST57007.1"/>
    <property type="molecule type" value="Genomic_DNA"/>
</dbReference>
<dbReference type="PANTHER" id="PTHR43280">
    <property type="entry name" value="ARAC-FAMILY TRANSCRIPTIONAL REGULATOR"/>
    <property type="match status" value="1"/>
</dbReference>
<evidence type="ECO:0000256" key="3">
    <source>
        <dbReference type="ARBA" id="ARBA00023163"/>
    </source>
</evidence>
<keyword evidence="1" id="KW-0805">Transcription regulation</keyword>
<dbReference type="Proteomes" id="UP000476055">
    <property type="component" value="Unassembled WGS sequence"/>
</dbReference>
<dbReference type="Pfam" id="PF12833">
    <property type="entry name" value="HTH_18"/>
    <property type="match status" value="1"/>
</dbReference>
<reference evidence="5 6" key="1">
    <citation type="submission" date="2019-08" db="EMBL/GenBank/DDBJ databases">
        <title>In-depth cultivation of the pig gut microbiome towards novel bacterial diversity and tailored functional studies.</title>
        <authorList>
            <person name="Wylensek D."/>
            <person name="Hitch T.C.A."/>
            <person name="Clavel T."/>
        </authorList>
    </citation>
    <scope>NUCLEOTIDE SEQUENCE [LARGE SCALE GENOMIC DNA]</scope>
    <source>
        <strain evidence="5 6">WCA3-601-WT-6H</strain>
    </source>
</reference>
<dbReference type="InterPro" id="IPR018060">
    <property type="entry name" value="HTH_AraC"/>
</dbReference>
<keyword evidence="6" id="KW-1185">Reference proteome</keyword>
<dbReference type="GO" id="GO:0043565">
    <property type="term" value="F:sequence-specific DNA binding"/>
    <property type="evidence" value="ECO:0007669"/>
    <property type="project" value="InterPro"/>
</dbReference>
<accession>A0A6L5YH49</accession>
<dbReference type="SUPFAM" id="SSF46689">
    <property type="entry name" value="Homeodomain-like"/>
    <property type="match status" value="2"/>
</dbReference>
<dbReference type="AlphaFoldDB" id="A0A6L5YH49"/>
<gene>
    <name evidence="5" type="ORF">FYJ59_01880</name>
</gene>
<evidence type="ECO:0000313" key="5">
    <source>
        <dbReference type="EMBL" id="MST57007.1"/>
    </source>
</evidence>
<dbReference type="PRINTS" id="PR00032">
    <property type="entry name" value="HTHARAC"/>
</dbReference>
<dbReference type="PANTHER" id="PTHR43280:SF28">
    <property type="entry name" value="HTH-TYPE TRANSCRIPTIONAL ACTIVATOR RHAS"/>
    <property type="match status" value="1"/>
</dbReference>
<sequence>MDTSLFIRLLSNLLSVSSMCLTDPNRELKAFEEKNCLVPSLQPMFTAEAIGFLLPVIAPATVYEIQDKLGICITFFQFQENTYLIGPYVQYEYQDKQIEQLLVENQLPASLVLSIKLYYTSLPLVYTNQIQNVITALTRSFDPSISSYTFRRLNGFIQSMENTDRTDTPRDPCDYSEIYKRYDAEHRFLHMIASGDIENIASAHNEMEQSALSSGFYQSASYINPLVGFTILRVLARKAAEEGGLSIITINEITQRYVQMMDAATTQNDSAHYIHEMVLELTKAVHEHKLQGQNYPKLISDTMEYLYLHLGEEIRLQELSQIVHVSPSYLSKYFRQVTGMTISQYLTIERCKKAAELLSSSEYQIQEISSFVGYSDNNYFVKVFRKIYGQTPSEYRKELLSGTAGT</sequence>
<dbReference type="InterPro" id="IPR009057">
    <property type="entry name" value="Homeodomain-like_sf"/>
</dbReference>
<organism evidence="5 6">
    <name type="scientific">Waltera intestinalis</name>
    <dbReference type="NCBI Taxonomy" id="2606635"/>
    <lineage>
        <taxon>Bacteria</taxon>
        <taxon>Bacillati</taxon>
        <taxon>Bacillota</taxon>
        <taxon>Clostridia</taxon>
        <taxon>Lachnospirales</taxon>
        <taxon>Lachnospiraceae</taxon>
        <taxon>Waltera</taxon>
    </lineage>
</organism>
<feature type="domain" description="HTH araC/xylS-type" evidence="4">
    <location>
        <begin position="300"/>
        <end position="398"/>
    </location>
</feature>
<evidence type="ECO:0000256" key="2">
    <source>
        <dbReference type="ARBA" id="ARBA00023125"/>
    </source>
</evidence>
<keyword evidence="2" id="KW-0238">DNA-binding</keyword>
<proteinExistence type="predicted"/>
<name>A0A6L5YH49_9FIRM</name>
<dbReference type="RefSeq" id="WP_154495048.1">
    <property type="nucleotide sequence ID" value="NZ_VUMU01000002.1"/>
</dbReference>
<dbReference type="SMART" id="SM00342">
    <property type="entry name" value="HTH_ARAC"/>
    <property type="match status" value="1"/>
</dbReference>
<dbReference type="InterPro" id="IPR020449">
    <property type="entry name" value="Tscrpt_reg_AraC-type_HTH"/>
</dbReference>
<keyword evidence="3" id="KW-0804">Transcription</keyword>
<comment type="caution">
    <text evidence="5">The sequence shown here is derived from an EMBL/GenBank/DDBJ whole genome shotgun (WGS) entry which is preliminary data.</text>
</comment>
<evidence type="ECO:0000259" key="4">
    <source>
        <dbReference type="PROSITE" id="PS01124"/>
    </source>
</evidence>
<evidence type="ECO:0000313" key="6">
    <source>
        <dbReference type="Proteomes" id="UP000476055"/>
    </source>
</evidence>
<protein>
    <submittedName>
        <fullName evidence="5">Helix-turn-helix transcriptional regulator</fullName>
    </submittedName>
</protein>